<organism evidence="6 7">
    <name type="scientific">Cryptosporangium aurantiacum</name>
    <dbReference type="NCBI Taxonomy" id="134849"/>
    <lineage>
        <taxon>Bacteria</taxon>
        <taxon>Bacillati</taxon>
        <taxon>Actinomycetota</taxon>
        <taxon>Actinomycetes</taxon>
        <taxon>Cryptosporangiales</taxon>
        <taxon>Cryptosporangiaceae</taxon>
        <taxon>Cryptosporangium</taxon>
    </lineage>
</organism>
<keyword evidence="2" id="KW-0378">Hydrolase</keyword>
<dbReference type="CDD" id="cd12214">
    <property type="entry name" value="ChiA1_BD"/>
    <property type="match status" value="1"/>
</dbReference>
<feature type="region of interest" description="Disordered" evidence="3">
    <location>
        <begin position="111"/>
        <end position="131"/>
    </location>
</feature>
<feature type="region of interest" description="Disordered" evidence="3">
    <location>
        <begin position="1"/>
        <end position="78"/>
    </location>
</feature>
<dbReference type="PANTHER" id="PTHR34823">
    <property type="entry name" value="GLCNAC-BINDING PROTEIN A"/>
    <property type="match status" value="1"/>
</dbReference>
<feature type="compositionally biased region" description="Polar residues" evidence="3">
    <location>
        <begin position="111"/>
        <end position="121"/>
    </location>
</feature>
<dbReference type="CDD" id="cd21177">
    <property type="entry name" value="LPMO_AA10"/>
    <property type="match status" value="1"/>
</dbReference>
<keyword evidence="4" id="KW-0812">Transmembrane</keyword>
<reference evidence="6 7" key="1">
    <citation type="submission" date="2016-11" db="EMBL/GenBank/DDBJ databases">
        <authorList>
            <person name="Jaros S."/>
            <person name="Januszkiewicz K."/>
            <person name="Wedrychowicz H."/>
        </authorList>
    </citation>
    <scope>NUCLEOTIDE SEQUENCE [LARGE SCALE GENOMIC DNA]</scope>
    <source>
        <strain evidence="6 7">DSM 46144</strain>
    </source>
</reference>
<feature type="compositionally biased region" description="Pro residues" evidence="3">
    <location>
        <begin position="66"/>
        <end position="77"/>
    </location>
</feature>
<evidence type="ECO:0000256" key="3">
    <source>
        <dbReference type="SAM" id="MobiDB-lite"/>
    </source>
</evidence>
<dbReference type="InterPro" id="IPR014756">
    <property type="entry name" value="Ig_E-set"/>
</dbReference>
<gene>
    <name evidence="6" type="ORF">SAMN05443668_10139</name>
</gene>
<dbReference type="Proteomes" id="UP000184440">
    <property type="component" value="Unassembled WGS sequence"/>
</dbReference>
<dbReference type="RefSeq" id="WP_073250095.1">
    <property type="nucleotide sequence ID" value="NZ_FRCS01000001.1"/>
</dbReference>
<evidence type="ECO:0000313" key="6">
    <source>
        <dbReference type="EMBL" id="SHM22154.1"/>
    </source>
</evidence>
<dbReference type="GO" id="GO:0004553">
    <property type="term" value="F:hydrolase activity, hydrolyzing O-glycosyl compounds"/>
    <property type="evidence" value="ECO:0007669"/>
    <property type="project" value="InterPro"/>
</dbReference>
<keyword evidence="4" id="KW-0472">Membrane</keyword>
<dbReference type="InterPro" id="IPR036573">
    <property type="entry name" value="CBM_sf_5/12"/>
</dbReference>
<dbReference type="SUPFAM" id="SSF51055">
    <property type="entry name" value="Carbohydrate binding domain"/>
    <property type="match status" value="1"/>
</dbReference>
<dbReference type="Pfam" id="PF03067">
    <property type="entry name" value="LPMO_10"/>
    <property type="match status" value="1"/>
</dbReference>
<dbReference type="Gene3D" id="2.10.10.20">
    <property type="entry name" value="Carbohydrate-binding module superfamily 5/12"/>
    <property type="match status" value="1"/>
</dbReference>
<proteinExistence type="predicted"/>
<sequence>MDGRARSASSVQPSARGSHRRAAKSPTELTNDLTKLIVRAAGTAASIPQQQTAPAVVSPGRHHAEPPPPPVAPPPPSRFRLGRPQLLAAAGIAAAAAVAVPLLIIWTPSAQASGTTVSPSSRGDVCRPGTPIRETSRACRAAAAEVRTDSDDTVFGDGADISIPDVGSNHREVIPDTRLCSAGRERYRGLDLARDDWPTTDMPSGGTTTLEYQLDDQHDGTLRFYLTRIGYKPTEPLTWAALEPKPLHEVSGKPGADNVYRVSVKMPERSGRHLIYTIWEQADSDAALYACSDVLFGGTAGSSPNGATESGDADSRPAAPAVRPSTASPSPTASPSAADSGSDDPASAPPWEAEVDYDVGDLVRYDDIAYRCLQPHRSVYGWEPDSAPALWELAT</sequence>
<keyword evidence="1" id="KW-0732">Signal</keyword>
<feature type="domain" description="Chitin-binding type-3" evidence="5">
    <location>
        <begin position="348"/>
        <end position="394"/>
    </location>
</feature>
<dbReference type="InterPro" id="IPR051024">
    <property type="entry name" value="GlcNAc_Chitin_IntDeg"/>
</dbReference>
<evidence type="ECO:0000256" key="1">
    <source>
        <dbReference type="ARBA" id="ARBA00022729"/>
    </source>
</evidence>
<feature type="compositionally biased region" description="Low complexity" evidence="3">
    <location>
        <begin position="316"/>
        <end position="350"/>
    </location>
</feature>
<dbReference type="OrthoDB" id="5179374at2"/>
<dbReference type="SMART" id="SM00495">
    <property type="entry name" value="ChtBD3"/>
    <property type="match status" value="1"/>
</dbReference>
<dbReference type="Pfam" id="PF02839">
    <property type="entry name" value="CBM_5_12"/>
    <property type="match status" value="1"/>
</dbReference>
<evidence type="ECO:0000313" key="7">
    <source>
        <dbReference type="Proteomes" id="UP000184440"/>
    </source>
</evidence>
<protein>
    <submittedName>
        <fullName evidence="6">Chitin-binding protein</fullName>
    </submittedName>
</protein>
<evidence type="ECO:0000256" key="2">
    <source>
        <dbReference type="ARBA" id="ARBA00022801"/>
    </source>
</evidence>
<feature type="region of interest" description="Disordered" evidence="3">
    <location>
        <begin position="302"/>
        <end position="353"/>
    </location>
</feature>
<dbReference type="AlphaFoldDB" id="A0A1M7H0I8"/>
<dbReference type="InterPro" id="IPR004302">
    <property type="entry name" value="Cellulose/chitin-bd_N"/>
</dbReference>
<dbReference type="InterPro" id="IPR003610">
    <property type="entry name" value="CBM5/12"/>
</dbReference>
<evidence type="ECO:0000256" key="4">
    <source>
        <dbReference type="SAM" id="Phobius"/>
    </source>
</evidence>
<dbReference type="Gene3D" id="2.70.50.50">
    <property type="entry name" value="chitin-binding protein cbp21"/>
    <property type="match status" value="1"/>
</dbReference>
<dbReference type="EMBL" id="FRCS01000001">
    <property type="protein sequence ID" value="SHM22154.1"/>
    <property type="molecule type" value="Genomic_DNA"/>
</dbReference>
<dbReference type="GO" id="GO:0005975">
    <property type="term" value="P:carbohydrate metabolic process"/>
    <property type="evidence" value="ECO:0007669"/>
    <property type="project" value="InterPro"/>
</dbReference>
<dbReference type="STRING" id="134849.SAMN05443668_10139"/>
<name>A0A1M7H0I8_9ACTN</name>
<dbReference type="PANTHER" id="PTHR34823:SF1">
    <property type="entry name" value="CHITIN-BINDING TYPE-4 DOMAIN-CONTAINING PROTEIN"/>
    <property type="match status" value="1"/>
</dbReference>
<keyword evidence="4" id="KW-1133">Transmembrane helix</keyword>
<keyword evidence="7" id="KW-1185">Reference proteome</keyword>
<dbReference type="SUPFAM" id="SSF81296">
    <property type="entry name" value="E set domains"/>
    <property type="match status" value="1"/>
</dbReference>
<evidence type="ECO:0000259" key="5">
    <source>
        <dbReference type="SMART" id="SM00495"/>
    </source>
</evidence>
<dbReference type="GO" id="GO:0030246">
    <property type="term" value="F:carbohydrate binding"/>
    <property type="evidence" value="ECO:0007669"/>
    <property type="project" value="InterPro"/>
</dbReference>
<dbReference type="GO" id="GO:0005576">
    <property type="term" value="C:extracellular region"/>
    <property type="evidence" value="ECO:0007669"/>
    <property type="project" value="InterPro"/>
</dbReference>
<feature type="transmembrane region" description="Helical" evidence="4">
    <location>
        <begin position="86"/>
        <end position="106"/>
    </location>
</feature>
<accession>A0A1M7H0I8</accession>